<accession>A0A8H5C3X3</accession>
<sequence>MILPPPIDATRSPSKSALGQIPHAPRPLTSRPQIVHMRAHRASWRFQSTNLCIFTAKPRDYAAIVTARDGQWDLGWEGVHGESKPKVRHHATN</sequence>
<gene>
    <name evidence="2" type="ORF">D9611_012975</name>
</gene>
<organism evidence="2 3">
    <name type="scientific">Ephemerocybe angulata</name>
    <dbReference type="NCBI Taxonomy" id="980116"/>
    <lineage>
        <taxon>Eukaryota</taxon>
        <taxon>Fungi</taxon>
        <taxon>Dikarya</taxon>
        <taxon>Basidiomycota</taxon>
        <taxon>Agaricomycotina</taxon>
        <taxon>Agaricomycetes</taxon>
        <taxon>Agaricomycetidae</taxon>
        <taxon>Agaricales</taxon>
        <taxon>Agaricineae</taxon>
        <taxon>Psathyrellaceae</taxon>
        <taxon>Ephemerocybe</taxon>
    </lineage>
</organism>
<proteinExistence type="predicted"/>
<feature type="region of interest" description="Disordered" evidence="1">
    <location>
        <begin position="1"/>
        <end position="32"/>
    </location>
</feature>
<name>A0A8H5C3X3_9AGAR</name>
<evidence type="ECO:0000313" key="2">
    <source>
        <dbReference type="EMBL" id="KAF5334772.1"/>
    </source>
</evidence>
<keyword evidence="3" id="KW-1185">Reference proteome</keyword>
<evidence type="ECO:0000256" key="1">
    <source>
        <dbReference type="SAM" id="MobiDB-lite"/>
    </source>
</evidence>
<evidence type="ECO:0000313" key="3">
    <source>
        <dbReference type="Proteomes" id="UP000541558"/>
    </source>
</evidence>
<protein>
    <submittedName>
        <fullName evidence="2">Uncharacterized protein</fullName>
    </submittedName>
</protein>
<reference evidence="2 3" key="1">
    <citation type="journal article" date="2020" name="ISME J.">
        <title>Uncovering the hidden diversity of litter-decomposition mechanisms in mushroom-forming fungi.</title>
        <authorList>
            <person name="Floudas D."/>
            <person name="Bentzer J."/>
            <person name="Ahren D."/>
            <person name="Johansson T."/>
            <person name="Persson P."/>
            <person name="Tunlid A."/>
        </authorList>
    </citation>
    <scope>NUCLEOTIDE SEQUENCE [LARGE SCALE GENOMIC DNA]</scope>
    <source>
        <strain evidence="2 3">CBS 175.51</strain>
    </source>
</reference>
<dbReference type="EMBL" id="JAACJK010000066">
    <property type="protein sequence ID" value="KAF5334772.1"/>
    <property type="molecule type" value="Genomic_DNA"/>
</dbReference>
<comment type="caution">
    <text evidence="2">The sequence shown here is derived from an EMBL/GenBank/DDBJ whole genome shotgun (WGS) entry which is preliminary data.</text>
</comment>
<dbReference type="Proteomes" id="UP000541558">
    <property type="component" value="Unassembled WGS sequence"/>
</dbReference>
<dbReference type="AlphaFoldDB" id="A0A8H5C3X3"/>